<reference evidence="2" key="1">
    <citation type="journal article" date="2012" name="Nat. Biotechnol.">
        <title>Reference genome sequence of the model plant Setaria.</title>
        <authorList>
            <person name="Bennetzen J.L."/>
            <person name="Schmutz J."/>
            <person name="Wang H."/>
            <person name="Percifield R."/>
            <person name="Hawkins J."/>
            <person name="Pontaroli A.C."/>
            <person name="Estep M."/>
            <person name="Feng L."/>
            <person name="Vaughn J.N."/>
            <person name="Grimwood J."/>
            <person name="Jenkins J."/>
            <person name="Barry K."/>
            <person name="Lindquist E."/>
            <person name="Hellsten U."/>
            <person name="Deshpande S."/>
            <person name="Wang X."/>
            <person name="Wu X."/>
            <person name="Mitros T."/>
            <person name="Triplett J."/>
            <person name="Yang X."/>
            <person name="Ye C.Y."/>
            <person name="Mauro-Herrera M."/>
            <person name="Wang L."/>
            <person name="Li P."/>
            <person name="Sharma M."/>
            <person name="Sharma R."/>
            <person name="Ronald P.C."/>
            <person name="Panaud O."/>
            <person name="Kellogg E.A."/>
            <person name="Brutnell T.P."/>
            <person name="Doust A.N."/>
            <person name="Tuskan G.A."/>
            <person name="Rokhsar D."/>
            <person name="Devos K.M."/>
        </authorList>
    </citation>
    <scope>NUCLEOTIDE SEQUENCE [LARGE SCALE GENOMIC DNA]</scope>
    <source>
        <strain evidence="2">cv. Yugu1</strain>
    </source>
</reference>
<reference evidence="1" key="2">
    <citation type="submission" date="2018-08" db="UniProtKB">
        <authorList>
            <consortium name="EnsemblPlants"/>
        </authorList>
    </citation>
    <scope>IDENTIFICATION</scope>
    <source>
        <strain evidence="1">Yugu1</strain>
    </source>
</reference>
<dbReference type="Proteomes" id="UP000004995">
    <property type="component" value="Unassembled WGS sequence"/>
</dbReference>
<dbReference type="EnsemblPlants" id="KQK95612">
    <property type="protein sequence ID" value="KQK95612"/>
    <property type="gene ID" value="SETIT_027246mg"/>
</dbReference>
<evidence type="ECO:0000313" key="1">
    <source>
        <dbReference type="EnsemblPlants" id="KQK95612"/>
    </source>
</evidence>
<accession>K3ZKZ0</accession>
<evidence type="ECO:0000313" key="2">
    <source>
        <dbReference type="Proteomes" id="UP000004995"/>
    </source>
</evidence>
<dbReference type="HOGENOM" id="CLU_3090915_0_0_1"/>
<dbReference type="Gramene" id="KQK95612">
    <property type="protein sequence ID" value="KQK95612"/>
    <property type="gene ID" value="SETIT_027246mg"/>
</dbReference>
<name>K3ZKZ0_SETIT</name>
<dbReference type="EMBL" id="AGNK02005197">
    <property type="status" value="NOT_ANNOTATED_CDS"/>
    <property type="molecule type" value="Genomic_DNA"/>
</dbReference>
<dbReference type="InParanoid" id="K3ZKZ0"/>
<keyword evidence="2" id="KW-1185">Reference proteome</keyword>
<organism evidence="1 2">
    <name type="scientific">Setaria italica</name>
    <name type="common">Foxtail millet</name>
    <name type="synonym">Panicum italicum</name>
    <dbReference type="NCBI Taxonomy" id="4555"/>
    <lineage>
        <taxon>Eukaryota</taxon>
        <taxon>Viridiplantae</taxon>
        <taxon>Streptophyta</taxon>
        <taxon>Embryophyta</taxon>
        <taxon>Tracheophyta</taxon>
        <taxon>Spermatophyta</taxon>
        <taxon>Magnoliopsida</taxon>
        <taxon>Liliopsida</taxon>
        <taxon>Poales</taxon>
        <taxon>Poaceae</taxon>
        <taxon>PACMAD clade</taxon>
        <taxon>Panicoideae</taxon>
        <taxon>Panicodae</taxon>
        <taxon>Paniceae</taxon>
        <taxon>Cenchrinae</taxon>
        <taxon>Setaria</taxon>
    </lineage>
</organism>
<dbReference type="AlphaFoldDB" id="K3ZKZ0"/>
<sequence>MTTKRLCQLNLYGMVWNISNHSFVSYVTFFNFHHVSFRISLVKQWQRAFMRF</sequence>
<proteinExistence type="predicted"/>
<protein>
    <submittedName>
        <fullName evidence="1">Uncharacterized protein</fullName>
    </submittedName>
</protein>